<accession>A0AAD9VDI8</accession>
<dbReference type="EMBL" id="JARQWQ010000009">
    <property type="protein sequence ID" value="KAK2569960.1"/>
    <property type="molecule type" value="Genomic_DNA"/>
</dbReference>
<reference evidence="2" key="2">
    <citation type="journal article" date="2023" name="Science">
        <title>Genomic signatures of disease resistance in endangered staghorn corals.</title>
        <authorList>
            <person name="Vollmer S.V."/>
            <person name="Selwyn J.D."/>
            <person name="Despard B.A."/>
            <person name="Roesel C.L."/>
        </authorList>
    </citation>
    <scope>NUCLEOTIDE SEQUENCE</scope>
    <source>
        <strain evidence="2">K2</strain>
    </source>
</reference>
<feature type="region of interest" description="Disordered" evidence="1">
    <location>
        <begin position="1"/>
        <end position="28"/>
    </location>
</feature>
<proteinExistence type="predicted"/>
<comment type="caution">
    <text evidence="2">The sequence shown here is derived from an EMBL/GenBank/DDBJ whole genome shotgun (WGS) entry which is preliminary data.</text>
</comment>
<protein>
    <submittedName>
        <fullName evidence="2">Uncharacterized protein</fullName>
    </submittedName>
</protein>
<feature type="compositionally biased region" description="Acidic residues" evidence="1">
    <location>
        <begin position="9"/>
        <end position="21"/>
    </location>
</feature>
<organism evidence="2 3">
    <name type="scientific">Acropora cervicornis</name>
    <name type="common">Staghorn coral</name>
    <dbReference type="NCBI Taxonomy" id="6130"/>
    <lineage>
        <taxon>Eukaryota</taxon>
        <taxon>Metazoa</taxon>
        <taxon>Cnidaria</taxon>
        <taxon>Anthozoa</taxon>
        <taxon>Hexacorallia</taxon>
        <taxon>Scleractinia</taxon>
        <taxon>Astrocoeniina</taxon>
        <taxon>Acroporidae</taxon>
        <taxon>Acropora</taxon>
    </lineage>
</organism>
<name>A0AAD9VDI8_ACRCE</name>
<keyword evidence="3" id="KW-1185">Reference proteome</keyword>
<evidence type="ECO:0000256" key="1">
    <source>
        <dbReference type="SAM" id="MobiDB-lite"/>
    </source>
</evidence>
<sequence>MFGGSQSPESDDFDSESDSETDGGQMVSSEGTMCLGSLLFPPSFLHAVFHFFEGAGELLLFHDVTEFV</sequence>
<evidence type="ECO:0000313" key="2">
    <source>
        <dbReference type="EMBL" id="KAK2569960.1"/>
    </source>
</evidence>
<gene>
    <name evidence="2" type="ORF">P5673_005821</name>
</gene>
<dbReference type="Proteomes" id="UP001249851">
    <property type="component" value="Unassembled WGS sequence"/>
</dbReference>
<reference evidence="2" key="1">
    <citation type="journal article" date="2023" name="G3 (Bethesda)">
        <title>Whole genome assembly and annotation of the endangered Caribbean coral Acropora cervicornis.</title>
        <authorList>
            <person name="Selwyn J.D."/>
            <person name="Vollmer S.V."/>
        </authorList>
    </citation>
    <scope>NUCLEOTIDE SEQUENCE</scope>
    <source>
        <strain evidence="2">K2</strain>
    </source>
</reference>
<evidence type="ECO:0000313" key="3">
    <source>
        <dbReference type="Proteomes" id="UP001249851"/>
    </source>
</evidence>
<dbReference type="AlphaFoldDB" id="A0AAD9VDI8"/>